<dbReference type="GO" id="GO:0016779">
    <property type="term" value="F:nucleotidyltransferase activity"/>
    <property type="evidence" value="ECO:0007669"/>
    <property type="project" value="UniProtKB-ARBA"/>
</dbReference>
<evidence type="ECO:0000256" key="2">
    <source>
        <dbReference type="SAM" id="MobiDB-lite"/>
    </source>
</evidence>
<dbReference type="PANTHER" id="PTHR19136:SF81">
    <property type="entry name" value="MOLYBDENUM COFACTOR GUANYLYLTRANSFERASE"/>
    <property type="match status" value="1"/>
</dbReference>
<proteinExistence type="predicted"/>
<evidence type="ECO:0000256" key="1">
    <source>
        <dbReference type="ARBA" id="ARBA00022679"/>
    </source>
</evidence>
<dbReference type="AlphaFoldDB" id="A0A840PIH4"/>
<dbReference type="Gene3D" id="3.90.550.10">
    <property type="entry name" value="Spore Coat Polysaccharide Biosynthesis Protein SpsA, Chain A"/>
    <property type="match status" value="1"/>
</dbReference>
<dbReference type="PANTHER" id="PTHR19136">
    <property type="entry name" value="MOLYBDENUM COFACTOR GUANYLYLTRANSFERASE"/>
    <property type="match status" value="1"/>
</dbReference>
<feature type="region of interest" description="Disordered" evidence="2">
    <location>
        <begin position="193"/>
        <end position="215"/>
    </location>
</feature>
<keyword evidence="5" id="KW-1185">Reference proteome</keyword>
<accession>A0A840PIH4</accession>
<evidence type="ECO:0000259" key="3">
    <source>
        <dbReference type="Pfam" id="PF12804"/>
    </source>
</evidence>
<protein>
    <submittedName>
        <fullName evidence="4">Molybdopterin-guanine dinucleotide biosynthesis protein A</fullName>
    </submittedName>
</protein>
<comment type="caution">
    <text evidence="4">The sequence shown here is derived from an EMBL/GenBank/DDBJ whole genome shotgun (WGS) entry which is preliminary data.</text>
</comment>
<sequence>MRSFDAVVLAGGRAERLGGRDKPGLRVGGAALVERVVAAVRGARTVVVVGPARGGLPAGVVFAREEPPGGGPVPALRAGLAALAESPAPWVALLAGDLPFLRPEHVAVLAGAAARNGAGAVLEDDERRPQWLVGVWSRGRLSVALEAYQGRSLRGLLGPLGPALVRLEPGAAGTPPWFDCDTMDDLRLARGLAGTGPAGEAGGAGTEGAQPHERA</sequence>
<reference evidence="4 5" key="1">
    <citation type="submission" date="2020-08" db="EMBL/GenBank/DDBJ databases">
        <title>Genomic Encyclopedia of Type Strains, Phase IV (KMG-IV): sequencing the most valuable type-strain genomes for metagenomic binning, comparative biology and taxonomic classification.</title>
        <authorList>
            <person name="Goeker M."/>
        </authorList>
    </citation>
    <scope>NUCLEOTIDE SEQUENCE [LARGE SCALE GENOMIC DNA]</scope>
    <source>
        <strain evidence="4 5">DSM 45615</strain>
    </source>
</reference>
<dbReference type="Pfam" id="PF12804">
    <property type="entry name" value="NTP_transf_3"/>
    <property type="match status" value="1"/>
</dbReference>
<dbReference type="RefSeq" id="WP_185052794.1">
    <property type="nucleotide sequence ID" value="NZ_BAABIX010000024.1"/>
</dbReference>
<gene>
    <name evidence="4" type="ORF">HNP84_005619</name>
</gene>
<organism evidence="4 5">
    <name type="scientific">Thermocatellispora tengchongensis</name>
    <dbReference type="NCBI Taxonomy" id="1073253"/>
    <lineage>
        <taxon>Bacteria</taxon>
        <taxon>Bacillati</taxon>
        <taxon>Actinomycetota</taxon>
        <taxon>Actinomycetes</taxon>
        <taxon>Streptosporangiales</taxon>
        <taxon>Streptosporangiaceae</taxon>
        <taxon>Thermocatellispora</taxon>
    </lineage>
</organism>
<name>A0A840PIH4_9ACTN</name>
<dbReference type="InterPro" id="IPR029044">
    <property type="entry name" value="Nucleotide-diphossugar_trans"/>
</dbReference>
<dbReference type="Proteomes" id="UP000578449">
    <property type="component" value="Unassembled WGS sequence"/>
</dbReference>
<dbReference type="SUPFAM" id="SSF53448">
    <property type="entry name" value="Nucleotide-diphospho-sugar transferases"/>
    <property type="match status" value="1"/>
</dbReference>
<evidence type="ECO:0000313" key="4">
    <source>
        <dbReference type="EMBL" id="MBB5135875.1"/>
    </source>
</evidence>
<dbReference type="EMBL" id="JACHGN010000012">
    <property type="protein sequence ID" value="MBB5135875.1"/>
    <property type="molecule type" value="Genomic_DNA"/>
</dbReference>
<feature type="domain" description="MobA-like NTP transferase" evidence="3">
    <location>
        <begin position="6"/>
        <end position="158"/>
    </location>
</feature>
<dbReference type="InterPro" id="IPR025877">
    <property type="entry name" value="MobA-like_NTP_Trfase"/>
</dbReference>
<feature type="compositionally biased region" description="Gly residues" evidence="2">
    <location>
        <begin position="193"/>
        <end position="206"/>
    </location>
</feature>
<evidence type="ECO:0000313" key="5">
    <source>
        <dbReference type="Proteomes" id="UP000578449"/>
    </source>
</evidence>
<keyword evidence="1" id="KW-0808">Transferase</keyword>